<keyword evidence="3" id="KW-0067">ATP-binding</keyword>
<accession>A0A8J6P780</accession>
<evidence type="ECO:0000259" key="1">
    <source>
        <dbReference type="Pfam" id="PF13173"/>
    </source>
</evidence>
<feature type="domain" description="DUF4143" evidence="2">
    <location>
        <begin position="171"/>
        <end position="325"/>
    </location>
</feature>
<dbReference type="Pfam" id="PF13635">
    <property type="entry name" value="DUF4143"/>
    <property type="match status" value="1"/>
</dbReference>
<keyword evidence="3" id="KW-0547">Nucleotide-binding</keyword>
<gene>
    <name evidence="3" type="ORF">H8D96_18470</name>
</gene>
<dbReference type="Pfam" id="PF13173">
    <property type="entry name" value="AAA_14"/>
    <property type="match status" value="1"/>
</dbReference>
<dbReference type="InterPro" id="IPR027417">
    <property type="entry name" value="P-loop_NTPase"/>
</dbReference>
<evidence type="ECO:0000313" key="3">
    <source>
        <dbReference type="EMBL" id="MBC8433901.1"/>
    </source>
</evidence>
<evidence type="ECO:0000313" key="4">
    <source>
        <dbReference type="Proteomes" id="UP000605201"/>
    </source>
</evidence>
<dbReference type="EMBL" id="JACNIG010000351">
    <property type="protein sequence ID" value="MBC8433901.1"/>
    <property type="molecule type" value="Genomic_DNA"/>
</dbReference>
<dbReference type="Proteomes" id="UP000605201">
    <property type="component" value="Unassembled WGS sequence"/>
</dbReference>
<feature type="domain" description="AAA" evidence="1">
    <location>
        <begin position="13"/>
        <end position="132"/>
    </location>
</feature>
<protein>
    <submittedName>
        <fullName evidence="3">ATP-binding protein</fullName>
    </submittedName>
</protein>
<dbReference type="GO" id="GO:0005524">
    <property type="term" value="F:ATP binding"/>
    <property type="evidence" value="ECO:0007669"/>
    <property type="project" value="UniProtKB-KW"/>
</dbReference>
<reference evidence="3 4" key="1">
    <citation type="submission" date="2020-08" db="EMBL/GenBank/DDBJ databases">
        <title>Bridging the membrane lipid divide: bacteria of the FCB group superphylum have the potential to synthesize archaeal ether lipids.</title>
        <authorList>
            <person name="Villanueva L."/>
            <person name="Von Meijenfeldt F.A.B."/>
            <person name="Westbye A.B."/>
            <person name="Yadav S."/>
            <person name="Hopmans E.C."/>
            <person name="Dutilh B.E."/>
            <person name="Sinninghe Damste J.S."/>
        </authorList>
    </citation>
    <scope>NUCLEOTIDE SEQUENCE [LARGE SCALE GENOMIC DNA]</scope>
    <source>
        <strain evidence="3">NIOZ-UU17</strain>
    </source>
</reference>
<dbReference type="PANTHER" id="PTHR43566">
    <property type="entry name" value="CONSERVED PROTEIN"/>
    <property type="match status" value="1"/>
</dbReference>
<proteinExistence type="predicted"/>
<dbReference type="SUPFAM" id="SSF52540">
    <property type="entry name" value="P-loop containing nucleoside triphosphate hydrolases"/>
    <property type="match status" value="1"/>
</dbReference>
<comment type="caution">
    <text evidence="3">The sequence shown here is derived from an EMBL/GenBank/DDBJ whole genome shotgun (WGS) entry which is preliminary data.</text>
</comment>
<organism evidence="3 4">
    <name type="scientific">Candidatus Desulfatibia vada</name>
    <dbReference type="NCBI Taxonomy" id="2841696"/>
    <lineage>
        <taxon>Bacteria</taxon>
        <taxon>Pseudomonadati</taxon>
        <taxon>Thermodesulfobacteriota</taxon>
        <taxon>Desulfobacteria</taxon>
        <taxon>Desulfobacterales</taxon>
        <taxon>Desulfobacterales incertae sedis</taxon>
        <taxon>Candidatus Desulfatibia</taxon>
    </lineage>
</organism>
<dbReference type="PANTHER" id="PTHR43566:SF2">
    <property type="entry name" value="DUF4143 DOMAIN-CONTAINING PROTEIN"/>
    <property type="match status" value="1"/>
</dbReference>
<dbReference type="InterPro" id="IPR025420">
    <property type="entry name" value="DUF4143"/>
</dbReference>
<sequence length="384" mass="43462">MAFITRFMQGSDQSFFLFGPRGTGKSTWVKQHFKSALYIDLLAPDVYRSYAAKPERLREVAEAQQTLSTIVIDEIQKLPQLLDVVHLLIEKRPEWRFVMTGSSARKLKRSGVDLLAGRAILKAMHPFMAAELSDLFSIEEVLATGMVPLIKYSSNPKETLSTYVALYLREEVQMEGLVRNIGAFSRFLESASFSHGAVLNISDVARDCQVGRKTVEGYFSILEDLLLAFRLPMFTKRAKRNLSSHPKFFYFDAGVFRSMRPSGPLDSPQEIDGAALEGLVAQHLRAWCSYGGDENRLFFWRTKSGNEVDFVVYGQDTFYAIEVKNADRVHSKSVKGLLAFKQDYPQANTCLLYRGKERIKIKGILCLPCEEFLVNLVPNKPITL</sequence>
<dbReference type="InterPro" id="IPR041682">
    <property type="entry name" value="AAA_14"/>
</dbReference>
<evidence type="ECO:0000259" key="2">
    <source>
        <dbReference type="Pfam" id="PF13635"/>
    </source>
</evidence>
<dbReference type="AlphaFoldDB" id="A0A8J6P780"/>
<name>A0A8J6P780_9BACT</name>